<evidence type="ECO:0000256" key="1">
    <source>
        <dbReference type="SAM" id="Phobius"/>
    </source>
</evidence>
<feature type="transmembrane region" description="Helical" evidence="1">
    <location>
        <begin position="41"/>
        <end position="60"/>
    </location>
</feature>
<evidence type="ECO:0000313" key="2">
    <source>
        <dbReference type="EMBL" id="RDV14603.1"/>
    </source>
</evidence>
<accession>A0A3D8LB86</accession>
<keyword evidence="1" id="KW-1133">Transmembrane helix</keyword>
<proteinExistence type="predicted"/>
<sequence>MQDKVKGRRLFFISVLFLALLSFPVLSIFNKGGMVAGVPVLYLYIMLVWLGCIVAVGLFVERSRTKRETKQ</sequence>
<evidence type="ECO:0000313" key="3">
    <source>
        <dbReference type="Proteomes" id="UP000256708"/>
    </source>
</evidence>
<keyword evidence="1" id="KW-0472">Membrane</keyword>
<feature type="transmembrane region" description="Helical" evidence="1">
    <location>
        <begin position="10"/>
        <end position="29"/>
    </location>
</feature>
<keyword evidence="1" id="KW-0812">Transmembrane</keyword>
<dbReference type="EMBL" id="QRGR01000013">
    <property type="protein sequence ID" value="RDV14603.1"/>
    <property type="molecule type" value="Genomic_DNA"/>
</dbReference>
<protein>
    <recommendedName>
        <fullName evidence="4">DUF3311 domain-containing protein</fullName>
    </recommendedName>
</protein>
<evidence type="ECO:0008006" key="4">
    <source>
        <dbReference type="Google" id="ProtNLM"/>
    </source>
</evidence>
<organism evidence="2 3">
    <name type="scientific">Pontibacter diazotrophicus</name>
    <dbReference type="NCBI Taxonomy" id="1400979"/>
    <lineage>
        <taxon>Bacteria</taxon>
        <taxon>Pseudomonadati</taxon>
        <taxon>Bacteroidota</taxon>
        <taxon>Cytophagia</taxon>
        <taxon>Cytophagales</taxon>
        <taxon>Hymenobacteraceae</taxon>
        <taxon>Pontibacter</taxon>
    </lineage>
</organism>
<comment type="caution">
    <text evidence="2">The sequence shown here is derived from an EMBL/GenBank/DDBJ whole genome shotgun (WGS) entry which is preliminary data.</text>
</comment>
<dbReference type="Proteomes" id="UP000256708">
    <property type="component" value="Unassembled WGS sequence"/>
</dbReference>
<dbReference type="AlphaFoldDB" id="A0A3D8LB86"/>
<dbReference type="OrthoDB" id="853798at2"/>
<gene>
    <name evidence="2" type="ORF">DXT99_13090</name>
</gene>
<keyword evidence="3" id="KW-1185">Reference proteome</keyword>
<reference evidence="3" key="1">
    <citation type="submission" date="2018-08" db="EMBL/GenBank/DDBJ databases">
        <authorList>
            <person name="Liu Z.-W."/>
            <person name="Du Z.-J."/>
        </authorList>
    </citation>
    <scope>NUCLEOTIDE SEQUENCE [LARGE SCALE GENOMIC DNA]</scope>
    <source>
        <strain evidence="3">H4X</strain>
    </source>
</reference>
<name>A0A3D8LB86_9BACT</name>
<dbReference type="RefSeq" id="WP_115566014.1">
    <property type="nucleotide sequence ID" value="NZ_QRGR01000013.1"/>
</dbReference>